<comment type="cofactor">
    <cofactor evidence="1 11">
        <name>pyridoxal 5'-phosphate</name>
        <dbReference type="ChEBI" id="CHEBI:597326"/>
    </cofactor>
</comment>
<keyword evidence="5 11" id="KW-0032">Aminotransferase</keyword>
<feature type="modified residue" description="N6-(pyridoxal phosphate)lysine" evidence="11">
    <location>
        <position position="284"/>
    </location>
</feature>
<gene>
    <name evidence="11 12" type="primary">bioA</name>
    <name evidence="12" type="ORF">Dia5BBH33_02100</name>
</gene>
<keyword evidence="7 11" id="KW-0949">S-adenosyl-L-methionine</keyword>
<dbReference type="InterPro" id="IPR015421">
    <property type="entry name" value="PyrdxlP-dep_Trfase_major"/>
</dbReference>
<evidence type="ECO:0000256" key="3">
    <source>
        <dbReference type="ARBA" id="ARBA00011738"/>
    </source>
</evidence>
<feature type="binding site" evidence="11">
    <location>
        <position position="284"/>
    </location>
    <ligand>
        <name>substrate</name>
    </ligand>
</feature>
<dbReference type="PANTHER" id="PTHR42684:SF17">
    <property type="entry name" value="ADENOSYLMETHIONINE-8-AMINO-7-OXONONANOATE AMINOTRANSFERASE"/>
    <property type="match status" value="1"/>
</dbReference>
<dbReference type="GO" id="GO:0004015">
    <property type="term" value="F:adenosylmethionine-8-amino-7-oxononanoate transaminase activity"/>
    <property type="evidence" value="ECO:0007669"/>
    <property type="project" value="UniProtKB-UniRule"/>
</dbReference>
<dbReference type="PIRSF" id="PIRSF000521">
    <property type="entry name" value="Transaminase_4ab_Lys_Orn"/>
    <property type="match status" value="1"/>
</dbReference>
<evidence type="ECO:0000313" key="13">
    <source>
        <dbReference type="Proteomes" id="UP000320585"/>
    </source>
</evidence>
<dbReference type="GO" id="GO:0009102">
    <property type="term" value="P:biotin biosynthetic process"/>
    <property type="evidence" value="ECO:0007669"/>
    <property type="project" value="UniProtKB-UniRule"/>
</dbReference>
<dbReference type="CDD" id="cd00610">
    <property type="entry name" value="OAT_like"/>
    <property type="match status" value="1"/>
</dbReference>
<evidence type="ECO:0000256" key="2">
    <source>
        <dbReference type="ARBA" id="ARBA00004496"/>
    </source>
</evidence>
<evidence type="ECO:0000256" key="6">
    <source>
        <dbReference type="ARBA" id="ARBA00022679"/>
    </source>
</evidence>
<keyword evidence="13" id="KW-1185">Reference proteome</keyword>
<dbReference type="Pfam" id="PF00202">
    <property type="entry name" value="Aminotran_3"/>
    <property type="match status" value="1"/>
</dbReference>
<name>A0A8E4BRC8_9FIRM</name>
<dbReference type="EC" id="2.6.1.62" evidence="11"/>
<keyword evidence="9 11" id="KW-0663">Pyridoxal phosphate</keyword>
<dbReference type="OrthoDB" id="3034088at2"/>
<comment type="subunit">
    <text evidence="3 11">Homodimer.</text>
</comment>
<dbReference type="EMBL" id="AP019697">
    <property type="protein sequence ID" value="BBK24275.1"/>
    <property type="molecule type" value="Genomic_DNA"/>
</dbReference>
<evidence type="ECO:0000256" key="8">
    <source>
        <dbReference type="ARBA" id="ARBA00022756"/>
    </source>
</evidence>
<dbReference type="InterPro" id="IPR015424">
    <property type="entry name" value="PyrdxlP-dep_Trfase"/>
</dbReference>
<feature type="binding site" evidence="11">
    <location>
        <position position="56"/>
    </location>
    <ligand>
        <name>substrate</name>
    </ligand>
</feature>
<protein>
    <recommendedName>
        <fullName evidence="11">Adenosylmethionine-8-amino-7-oxononanoate aminotransferase</fullName>
        <ecNumber evidence="11">2.6.1.62</ecNumber>
    </recommendedName>
    <alternativeName>
        <fullName evidence="11">7,8-diamino-pelargonic acid aminotransferase</fullName>
        <shortName evidence="11">DAPA AT</shortName>
        <shortName evidence="11">DAPA aminotransferase</shortName>
    </alternativeName>
    <alternativeName>
        <fullName evidence="11">7,8-diaminononanoate synthase</fullName>
        <shortName evidence="11">DANS</shortName>
    </alternativeName>
    <alternativeName>
        <fullName evidence="11">Diaminopelargonic acid synthase</fullName>
    </alternativeName>
</protein>
<dbReference type="InterPro" id="IPR049704">
    <property type="entry name" value="Aminotrans_3_PPA_site"/>
</dbReference>
<sequence>MTEKIDWQAEDKKYIWHPAMQMKDNEVFPPVVIDHAKGVYLYDTEGKPYLDIISSWWCNLLGHCNPEINEALKRQINTLEHVIFTNFSHKPAIELSRELAELLPRGLTKFTYHDNGSSAVEAAMKMAYQYHNQTGHPERQKFMCLDSSYHGETIGALSVGSIDDYAGIFHPLLMDNIHFKGLDCYRCPYGKARETCNIECFESAEEAFEKFGKETAACIVEPVLQGAAGMRMYPPAYLTKLRALCDKYGVLLIDDEIAAGFGRTGKLFAIEHAGVSPDILCTSKGLTAGYMPMSITVTTDKVYDAFYDDYGTHKAFVHSHTYAGNPMGCAIALEVLKIMKRDHILDKVNEDGKYLHEELMKALGHHKNVGEIRHIGLINAIELVEDPATKKAFPAEKRIGWHVFRKAMAKGLVLRPMGDVIYFNPPLNISREDLDKGVALCKEAVEAVLGE</sequence>
<comment type="subcellular location">
    <subcellularLocation>
        <location evidence="2 11">Cytoplasm</location>
    </subcellularLocation>
</comment>
<keyword evidence="8 11" id="KW-0093">Biotin biosynthesis</keyword>
<dbReference type="KEGG" id="dho:Dia5BBH33_02100"/>
<dbReference type="PROSITE" id="PS00600">
    <property type="entry name" value="AA_TRANSFER_CLASS_3"/>
    <property type="match status" value="1"/>
</dbReference>
<dbReference type="Gene3D" id="3.40.640.10">
    <property type="entry name" value="Type I PLP-dependent aspartate aminotransferase-like (Major domain)"/>
    <property type="match status" value="1"/>
</dbReference>
<dbReference type="GO" id="GO:0030170">
    <property type="term" value="F:pyridoxal phosphate binding"/>
    <property type="evidence" value="ECO:0007669"/>
    <property type="project" value="UniProtKB-UniRule"/>
</dbReference>
<feature type="binding site" evidence="11">
    <location>
        <position position="415"/>
    </location>
    <ligand>
        <name>substrate</name>
    </ligand>
</feature>
<accession>A0A8E4BRC8</accession>
<dbReference type="InterPro" id="IPR005814">
    <property type="entry name" value="Aminotrans_3"/>
</dbReference>
<feature type="binding site" evidence="11">
    <location>
        <position position="149"/>
    </location>
    <ligand>
        <name>substrate</name>
    </ligand>
</feature>
<evidence type="ECO:0000256" key="4">
    <source>
        <dbReference type="ARBA" id="ARBA00022490"/>
    </source>
</evidence>
<dbReference type="Proteomes" id="UP000320585">
    <property type="component" value="Chromosome"/>
</dbReference>
<proteinExistence type="inferred from homology"/>
<evidence type="ECO:0000313" key="12">
    <source>
        <dbReference type="EMBL" id="BBK24275.1"/>
    </source>
</evidence>
<comment type="function">
    <text evidence="11">Catalyzes the transfer of the alpha-amino group from S-adenosyl-L-methionine (SAM) to 7-keto-8-aminopelargonic acid (KAPA) to form 7,8-diaminopelargonic acid (DAPA). It is the only aminotransferase known to utilize SAM as an amino donor.</text>
</comment>
<dbReference type="UniPathway" id="UPA00078">
    <property type="reaction ID" value="UER00160"/>
</dbReference>
<feature type="binding site" evidence="11">
    <location>
        <begin position="320"/>
        <end position="321"/>
    </location>
    <ligand>
        <name>pyridoxal 5'-phosphate</name>
        <dbReference type="ChEBI" id="CHEBI:597326"/>
    </ligand>
</feature>
<evidence type="ECO:0000256" key="9">
    <source>
        <dbReference type="ARBA" id="ARBA00022898"/>
    </source>
</evidence>
<evidence type="ECO:0000256" key="10">
    <source>
        <dbReference type="ARBA" id="ARBA00060970"/>
    </source>
</evidence>
<evidence type="ECO:0000256" key="7">
    <source>
        <dbReference type="ARBA" id="ARBA00022691"/>
    </source>
</evidence>
<reference evidence="13" key="1">
    <citation type="submission" date="2019-05" db="EMBL/GenBank/DDBJ databases">
        <title>Complete genome sequencing of Dialister sp. strain 5BBH33.</title>
        <authorList>
            <person name="Sakamoto M."/>
            <person name="Murakami T."/>
            <person name="Mori H."/>
        </authorList>
    </citation>
    <scope>NUCLEOTIDE SEQUENCE [LARGE SCALE GENOMIC DNA]</scope>
    <source>
        <strain evidence="13">5BBH33</strain>
    </source>
</reference>
<dbReference type="GO" id="GO:0005737">
    <property type="term" value="C:cytoplasm"/>
    <property type="evidence" value="ECO:0007669"/>
    <property type="project" value="UniProtKB-SubCell"/>
</dbReference>
<comment type="pathway">
    <text evidence="11">Cofactor biosynthesis; biotin biosynthesis; 7,8-diaminononanoate from 8-amino-7-oxononanoate (SAM route): step 1/1.</text>
</comment>
<dbReference type="InterPro" id="IPR015422">
    <property type="entry name" value="PyrdxlP-dep_Trfase_small"/>
</dbReference>
<organism evidence="12 13">
    <name type="scientific">Dialister hominis</name>
    <dbReference type="NCBI Taxonomy" id="2582419"/>
    <lineage>
        <taxon>Bacteria</taxon>
        <taxon>Bacillati</taxon>
        <taxon>Bacillota</taxon>
        <taxon>Negativicutes</taxon>
        <taxon>Veillonellales</taxon>
        <taxon>Veillonellaceae</taxon>
        <taxon>Dialister</taxon>
    </lineage>
</organism>
<feature type="binding site" evidence="11">
    <location>
        <begin position="116"/>
        <end position="117"/>
    </location>
    <ligand>
        <name>pyridoxal 5'-phosphate</name>
        <dbReference type="ChEBI" id="CHEBI:597326"/>
    </ligand>
</feature>
<dbReference type="SUPFAM" id="SSF53383">
    <property type="entry name" value="PLP-dependent transferases"/>
    <property type="match status" value="1"/>
</dbReference>
<dbReference type="AlphaFoldDB" id="A0A8E4BRC8"/>
<feature type="binding site" evidence="11">
    <location>
        <position position="255"/>
    </location>
    <ligand>
        <name>pyridoxal 5'-phosphate</name>
        <dbReference type="ChEBI" id="CHEBI:597326"/>
    </ligand>
</feature>
<dbReference type="GeneID" id="92715430"/>
<evidence type="ECO:0000256" key="5">
    <source>
        <dbReference type="ARBA" id="ARBA00022576"/>
    </source>
</evidence>
<keyword evidence="4 11" id="KW-0963">Cytoplasm</keyword>
<comment type="catalytic activity">
    <reaction evidence="11">
        <text>(8S)-8-amino-7-oxononanoate + S-adenosyl-L-methionine = S-adenosyl-4-methylsulfanyl-2-oxobutanoate + (7R,8S)-7,8-diammoniononanoate</text>
        <dbReference type="Rhea" id="RHEA:16861"/>
        <dbReference type="ChEBI" id="CHEBI:16490"/>
        <dbReference type="ChEBI" id="CHEBI:59789"/>
        <dbReference type="ChEBI" id="CHEBI:149468"/>
        <dbReference type="ChEBI" id="CHEBI:149469"/>
        <dbReference type="EC" id="2.6.1.62"/>
    </reaction>
</comment>
<feature type="site" description="Participates in the substrate recognition with KAPA and in a stacking interaction with the adenine ring of SAM" evidence="11">
    <location>
        <position position="19"/>
    </location>
</feature>
<dbReference type="Gene3D" id="3.90.1150.10">
    <property type="entry name" value="Aspartate Aminotransferase, domain 1"/>
    <property type="match status" value="1"/>
</dbReference>
<keyword evidence="6 11" id="KW-0808">Transferase</keyword>
<dbReference type="NCBIfam" id="TIGR00508">
    <property type="entry name" value="bioA"/>
    <property type="match status" value="1"/>
</dbReference>
<feature type="binding site" evidence="11">
    <location>
        <position position="319"/>
    </location>
    <ligand>
        <name>substrate</name>
    </ligand>
</feature>
<dbReference type="RefSeq" id="WP_143332183.1">
    <property type="nucleotide sequence ID" value="NZ_AP019697.1"/>
</dbReference>
<evidence type="ECO:0000256" key="11">
    <source>
        <dbReference type="HAMAP-Rule" id="MF_00834"/>
    </source>
</evidence>
<evidence type="ECO:0000256" key="1">
    <source>
        <dbReference type="ARBA" id="ARBA00001933"/>
    </source>
</evidence>
<dbReference type="PANTHER" id="PTHR42684">
    <property type="entry name" value="ADENOSYLMETHIONINE-8-AMINO-7-OXONONANOATE AMINOTRANSFERASE"/>
    <property type="match status" value="1"/>
</dbReference>
<dbReference type="HAMAP" id="MF_00834">
    <property type="entry name" value="BioA"/>
    <property type="match status" value="1"/>
</dbReference>
<dbReference type="FunFam" id="3.40.640.10:FF:000078">
    <property type="entry name" value="Adenosylmethionine-8-amino-7-oxononanoate aminotransferase"/>
    <property type="match status" value="1"/>
</dbReference>
<comment type="similarity">
    <text evidence="10 11">Belongs to the class-III pyridoxal-phosphate-dependent aminotransferase family. BioA subfamily.</text>
</comment>
<dbReference type="InterPro" id="IPR005815">
    <property type="entry name" value="BioA"/>
</dbReference>